<dbReference type="Proteomes" id="UP000242755">
    <property type="component" value="Unassembled WGS sequence"/>
</dbReference>
<comment type="subunit">
    <text evidence="11">The system is composed of three essential subunits: KdpA, KdpB and KdpC.</text>
</comment>
<keyword evidence="2 11" id="KW-1003">Cell membrane</keyword>
<dbReference type="InterPro" id="IPR003820">
    <property type="entry name" value="KdpC"/>
</dbReference>
<evidence type="ECO:0000256" key="7">
    <source>
        <dbReference type="ARBA" id="ARBA00022958"/>
    </source>
</evidence>
<dbReference type="GO" id="GO:0005886">
    <property type="term" value="C:plasma membrane"/>
    <property type="evidence" value="ECO:0007669"/>
    <property type="project" value="UniProtKB-SubCell"/>
</dbReference>
<feature type="region of interest" description="Disordered" evidence="12">
    <location>
        <begin position="79"/>
        <end position="105"/>
    </location>
</feature>
<keyword evidence="3 11" id="KW-0633">Potassium transport</keyword>
<dbReference type="GO" id="GO:0005524">
    <property type="term" value="F:ATP binding"/>
    <property type="evidence" value="ECO:0007669"/>
    <property type="project" value="UniProtKB-UniRule"/>
</dbReference>
<dbReference type="HAMAP" id="MF_00276">
    <property type="entry name" value="KdpC"/>
    <property type="match status" value="1"/>
</dbReference>
<dbReference type="EMBL" id="PKGO01000003">
    <property type="protein sequence ID" value="PKY70668.1"/>
    <property type="molecule type" value="Genomic_DNA"/>
</dbReference>
<comment type="function">
    <text evidence="11">Part of the high-affinity ATP-driven potassium transport (or Kdp) system, which catalyzes the hydrolysis of ATP coupled with the electrogenic transport of potassium into the cytoplasm. This subunit acts as a catalytic chaperone that increases the ATP-binding affinity of the ATP-hydrolyzing subunit KdpB by the formation of a transient KdpB/KdpC/ATP ternary complex.</text>
</comment>
<keyword evidence="8 11" id="KW-1133">Transmembrane helix</keyword>
<dbReference type="RefSeq" id="WP_101672074.1">
    <property type="nucleotide sequence ID" value="NZ_PKGO01000003.1"/>
</dbReference>
<keyword evidence="10 11" id="KW-0472">Membrane</keyword>
<dbReference type="PANTHER" id="PTHR30042:SF2">
    <property type="entry name" value="POTASSIUM-TRANSPORTING ATPASE KDPC SUBUNIT"/>
    <property type="match status" value="1"/>
</dbReference>
<evidence type="ECO:0000256" key="4">
    <source>
        <dbReference type="ARBA" id="ARBA00022692"/>
    </source>
</evidence>
<keyword evidence="7 11" id="KW-0630">Potassium</keyword>
<sequence>MRIQTVRTVRSVWTALRALIVLAVILGIIYPAGVWAAGRVVPNRADGSLIYSSDGKVVGSKLIGQAVTDDRLFYPRPSAAGADNAANTGDDGYDAMSSGASNLAPTSEDLAGQIETRRKVIAQRDGVDPQSIPADALTASGSGLDPHISPEYAAQQVSRVAEKTGLGEDTVRELVTQNTENPPLGFLGQPVVNTVTLNAAVIAAAGIEPQGR</sequence>
<feature type="compositionally biased region" description="Low complexity" evidence="12">
    <location>
        <begin position="79"/>
        <end position="90"/>
    </location>
</feature>
<accession>A0A2I1IHS0</accession>
<evidence type="ECO:0000256" key="9">
    <source>
        <dbReference type="ARBA" id="ARBA00023065"/>
    </source>
</evidence>
<evidence type="ECO:0000256" key="2">
    <source>
        <dbReference type="ARBA" id="ARBA00022475"/>
    </source>
</evidence>
<evidence type="ECO:0000313" key="13">
    <source>
        <dbReference type="EMBL" id="PKY70668.1"/>
    </source>
</evidence>
<keyword evidence="1 11" id="KW-0813">Transport</keyword>
<evidence type="ECO:0000256" key="10">
    <source>
        <dbReference type="ARBA" id="ARBA00023136"/>
    </source>
</evidence>
<keyword evidence="5 11" id="KW-0547">Nucleotide-binding</keyword>
<dbReference type="AlphaFoldDB" id="A0A2I1IHS0"/>
<evidence type="ECO:0000256" key="5">
    <source>
        <dbReference type="ARBA" id="ARBA00022741"/>
    </source>
</evidence>
<dbReference type="GO" id="GO:0008556">
    <property type="term" value="F:P-type potassium transmembrane transporter activity"/>
    <property type="evidence" value="ECO:0007669"/>
    <property type="project" value="InterPro"/>
</dbReference>
<comment type="caution">
    <text evidence="13">The sequence shown here is derived from an EMBL/GenBank/DDBJ whole genome shotgun (WGS) entry which is preliminary data.</text>
</comment>
<evidence type="ECO:0000256" key="6">
    <source>
        <dbReference type="ARBA" id="ARBA00022840"/>
    </source>
</evidence>
<proteinExistence type="inferred from homology"/>
<gene>
    <name evidence="11 13" type="primary">kdpC</name>
    <name evidence="13" type="ORF">CYJ40_03615</name>
</gene>
<evidence type="ECO:0000256" key="3">
    <source>
        <dbReference type="ARBA" id="ARBA00022538"/>
    </source>
</evidence>
<comment type="subcellular location">
    <subcellularLocation>
        <location evidence="11">Cell membrane</location>
        <topology evidence="11">Single-pass membrane protein</topology>
    </subcellularLocation>
</comment>
<organism evidence="13 14">
    <name type="scientific">Brevibacterium ravenspurgense</name>
    <dbReference type="NCBI Taxonomy" id="479117"/>
    <lineage>
        <taxon>Bacteria</taxon>
        <taxon>Bacillati</taxon>
        <taxon>Actinomycetota</taxon>
        <taxon>Actinomycetes</taxon>
        <taxon>Micrococcales</taxon>
        <taxon>Brevibacteriaceae</taxon>
        <taxon>Brevibacterium</taxon>
    </lineage>
</organism>
<evidence type="ECO:0000313" key="14">
    <source>
        <dbReference type="Proteomes" id="UP000242755"/>
    </source>
</evidence>
<keyword evidence="9 11" id="KW-0406">Ion transport</keyword>
<reference evidence="13 14" key="1">
    <citation type="submission" date="2017-12" db="EMBL/GenBank/DDBJ databases">
        <title>Phylogenetic diversity of female urinary microbiome.</title>
        <authorList>
            <person name="Thomas-White K."/>
            <person name="Wolfe A.J."/>
        </authorList>
    </citation>
    <scope>NUCLEOTIDE SEQUENCE [LARGE SCALE GENOMIC DNA]</scope>
    <source>
        <strain evidence="13 14">UMB0426</strain>
    </source>
</reference>
<protein>
    <recommendedName>
        <fullName evidence="11">Potassium-transporting ATPase KdpC subunit</fullName>
    </recommendedName>
    <alternativeName>
        <fullName evidence="11">ATP phosphohydrolase [potassium-transporting] C chain</fullName>
    </alternativeName>
    <alternativeName>
        <fullName evidence="11">Potassium-binding and translocating subunit C</fullName>
    </alternativeName>
    <alternativeName>
        <fullName evidence="11">Potassium-translocating ATPase C chain</fullName>
    </alternativeName>
</protein>
<keyword evidence="6 11" id="KW-0067">ATP-binding</keyword>
<evidence type="ECO:0000256" key="8">
    <source>
        <dbReference type="ARBA" id="ARBA00022989"/>
    </source>
</evidence>
<comment type="similarity">
    <text evidence="11">Belongs to the KdpC family.</text>
</comment>
<evidence type="ECO:0000256" key="1">
    <source>
        <dbReference type="ARBA" id="ARBA00022448"/>
    </source>
</evidence>
<evidence type="ECO:0000256" key="12">
    <source>
        <dbReference type="SAM" id="MobiDB-lite"/>
    </source>
</evidence>
<evidence type="ECO:0000256" key="11">
    <source>
        <dbReference type="HAMAP-Rule" id="MF_00276"/>
    </source>
</evidence>
<keyword evidence="4 11" id="KW-0812">Transmembrane</keyword>
<dbReference type="PIRSF" id="PIRSF001296">
    <property type="entry name" value="K_ATPase_KdpC"/>
    <property type="match status" value="1"/>
</dbReference>
<dbReference type="NCBIfam" id="TIGR00681">
    <property type="entry name" value="kdpC"/>
    <property type="match status" value="1"/>
</dbReference>
<dbReference type="Pfam" id="PF02669">
    <property type="entry name" value="KdpC"/>
    <property type="match status" value="1"/>
</dbReference>
<name>A0A2I1IHS0_9MICO</name>
<dbReference type="PANTHER" id="PTHR30042">
    <property type="entry name" value="POTASSIUM-TRANSPORTING ATPASE C CHAIN"/>
    <property type="match status" value="1"/>
</dbReference>